<reference evidence="3" key="1">
    <citation type="submission" date="2014-03" db="EMBL/GenBank/DDBJ databases">
        <authorList>
            <person name="Aksoy S."/>
            <person name="Warren W."/>
            <person name="Wilson R.K."/>
        </authorList>
    </citation>
    <scope>NUCLEOTIDE SEQUENCE [LARGE SCALE GENOMIC DNA]</scope>
    <source>
        <strain evidence="3">IAEA</strain>
    </source>
</reference>
<feature type="transmembrane region" description="Helical" evidence="1">
    <location>
        <begin position="96"/>
        <end position="116"/>
    </location>
</feature>
<proteinExistence type="predicted"/>
<dbReference type="EnsemblMetazoa" id="GBRI028647-RA">
    <property type="protein sequence ID" value="GBRI028647-PA"/>
    <property type="gene ID" value="GBRI028647"/>
</dbReference>
<evidence type="ECO:0008006" key="4">
    <source>
        <dbReference type="Google" id="ProtNLM"/>
    </source>
</evidence>
<dbReference type="PROSITE" id="PS51257">
    <property type="entry name" value="PROKAR_LIPOPROTEIN"/>
    <property type="match status" value="1"/>
</dbReference>
<dbReference type="VEuPathDB" id="VectorBase:GBRI028647"/>
<organism evidence="2 3">
    <name type="scientific">Glossina brevipalpis</name>
    <dbReference type="NCBI Taxonomy" id="37001"/>
    <lineage>
        <taxon>Eukaryota</taxon>
        <taxon>Metazoa</taxon>
        <taxon>Ecdysozoa</taxon>
        <taxon>Arthropoda</taxon>
        <taxon>Hexapoda</taxon>
        <taxon>Insecta</taxon>
        <taxon>Pterygota</taxon>
        <taxon>Neoptera</taxon>
        <taxon>Endopterygota</taxon>
        <taxon>Diptera</taxon>
        <taxon>Brachycera</taxon>
        <taxon>Muscomorpha</taxon>
        <taxon>Hippoboscoidea</taxon>
        <taxon>Glossinidae</taxon>
        <taxon>Glossina</taxon>
    </lineage>
</organism>
<keyword evidence="1" id="KW-1133">Transmembrane helix</keyword>
<name>A0A1A9WQU2_9MUSC</name>
<evidence type="ECO:0000313" key="2">
    <source>
        <dbReference type="EnsemblMetazoa" id="GBRI028647-PA"/>
    </source>
</evidence>
<reference evidence="2" key="2">
    <citation type="submission" date="2020-05" db="UniProtKB">
        <authorList>
            <consortium name="EnsemblMetazoa"/>
        </authorList>
    </citation>
    <scope>IDENTIFICATION</scope>
    <source>
        <strain evidence="2">IAEA</strain>
    </source>
</reference>
<keyword evidence="1" id="KW-0812">Transmembrane</keyword>
<evidence type="ECO:0000313" key="3">
    <source>
        <dbReference type="Proteomes" id="UP000091820"/>
    </source>
</evidence>
<protein>
    <recommendedName>
        <fullName evidence="4">Transmembrane protein</fullName>
    </recommendedName>
</protein>
<dbReference type="AlphaFoldDB" id="A0A1A9WQU2"/>
<evidence type="ECO:0000256" key="1">
    <source>
        <dbReference type="SAM" id="Phobius"/>
    </source>
</evidence>
<feature type="transmembrane region" description="Helical" evidence="1">
    <location>
        <begin position="128"/>
        <end position="145"/>
    </location>
</feature>
<keyword evidence="1" id="KW-0472">Membrane</keyword>
<keyword evidence="3" id="KW-1185">Reference proteome</keyword>
<feature type="transmembrane region" description="Helical" evidence="1">
    <location>
        <begin position="57"/>
        <end position="76"/>
    </location>
</feature>
<dbReference type="Proteomes" id="UP000091820">
    <property type="component" value="Unassembled WGS sequence"/>
</dbReference>
<sequence length="154" mass="17499">MASMRMDISHIIPLAYSCIVSIQPLQFKGFKPQAKRTEITKQKYKKKRKVHVPCNRLVFCQLTIYVLLLLLFKFLLLSNEFVCINKLLLPLITAELLVFSRCFIVGTDDILLIIVVDNDDVVTVVVRVDVVAVAVILVVIGIELLEISEEVEIE</sequence>
<accession>A0A1A9WQU2</accession>